<proteinExistence type="predicted"/>
<dbReference type="InterPro" id="IPR057727">
    <property type="entry name" value="WCX_dom"/>
</dbReference>
<evidence type="ECO:0000313" key="6">
    <source>
        <dbReference type="Proteomes" id="UP000602087"/>
    </source>
</evidence>
<name>A0A934IEA6_9MICO</name>
<evidence type="ECO:0000259" key="4">
    <source>
        <dbReference type="Pfam" id="PF25583"/>
    </source>
</evidence>
<organism evidence="5 6">
    <name type="scientific">Sanguibacter suaedae</name>
    <dbReference type="NCBI Taxonomy" id="2795737"/>
    <lineage>
        <taxon>Bacteria</taxon>
        <taxon>Bacillati</taxon>
        <taxon>Actinomycetota</taxon>
        <taxon>Actinomycetes</taxon>
        <taxon>Micrococcales</taxon>
        <taxon>Sanguibacteraceae</taxon>
        <taxon>Sanguibacter</taxon>
    </lineage>
</organism>
<dbReference type="InterPro" id="IPR043839">
    <property type="entry name" value="PafC_HTH"/>
</dbReference>
<dbReference type="Pfam" id="PF19187">
    <property type="entry name" value="HTH_PafC"/>
    <property type="match status" value="1"/>
</dbReference>
<dbReference type="EMBL" id="JAEINH010000018">
    <property type="protein sequence ID" value="MBI9116160.1"/>
    <property type="molecule type" value="Genomic_DNA"/>
</dbReference>
<feature type="domain" description="WCX" evidence="4">
    <location>
        <begin position="239"/>
        <end position="312"/>
    </location>
</feature>
<accession>A0A934IEA6</accession>
<dbReference type="AlphaFoldDB" id="A0A934IEA6"/>
<dbReference type="InterPro" id="IPR026881">
    <property type="entry name" value="WYL_dom"/>
</dbReference>
<comment type="caution">
    <text evidence="5">The sequence shown here is derived from an EMBL/GenBank/DDBJ whole genome shotgun (WGS) entry which is preliminary data.</text>
</comment>
<evidence type="ECO:0000256" key="1">
    <source>
        <dbReference type="SAM" id="MobiDB-lite"/>
    </source>
</evidence>
<evidence type="ECO:0000259" key="2">
    <source>
        <dbReference type="Pfam" id="PF13280"/>
    </source>
</evidence>
<dbReference type="InterPro" id="IPR028349">
    <property type="entry name" value="PafC-like"/>
</dbReference>
<reference evidence="5" key="1">
    <citation type="submission" date="2020-12" db="EMBL/GenBank/DDBJ databases">
        <title>Sanguibacter suaedae sp. nov., isolated from Suaeda aralocaspica.</title>
        <authorList>
            <person name="Ma Q."/>
        </authorList>
    </citation>
    <scope>NUCLEOTIDE SEQUENCE</scope>
    <source>
        <strain evidence="5">YZGR15</strain>
    </source>
</reference>
<keyword evidence="6" id="KW-1185">Reference proteome</keyword>
<dbReference type="PROSITE" id="PS52050">
    <property type="entry name" value="WYL"/>
    <property type="match status" value="1"/>
</dbReference>
<dbReference type="PIRSF" id="PIRSF016838">
    <property type="entry name" value="PafC"/>
    <property type="match status" value="1"/>
</dbReference>
<dbReference type="Proteomes" id="UP000602087">
    <property type="component" value="Unassembled WGS sequence"/>
</dbReference>
<protein>
    <submittedName>
        <fullName evidence="5">WYL domain-containing protein</fullName>
    </submittedName>
</protein>
<dbReference type="PANTHER" id="PTHR34580:SF1">
    <property type="entry name" value="PROTEIN PAFC"/>
    <property type="match status" value="1"/>
</dbReference>
<feature type="domain" description="PafC HTH" evidence="3">
    <location>
        <begin position="7"/>
        <end position="128"/>
    </location>
</feature>
<evidence type="ECO:0000259" key="3">
    <source>
        <dbReference type="Pfam" id="PF19187"/>
    </source>
</evidence>
<evidence type="ECO:0000313" key="5">
    <source>
        <dbReference type="EMBL" id="MBI9116160.1"/>
    </source>
</evidence>
<dbReference type="PANTHER" id="PTHR34580">
    <property type="match status" value="1"/>
</dbReference>
<dbReference type="InterPro" id="IPR051534">
    <property type="entry name" value="CBASS_pafABC_assoc_protein"/>
</dbReference>
<sequence>MAERASERFVRLVGLVSYLETSGPVPVDDLARRFGVTPKQILTDVDTLWISGTPGYWPEDLIDFDADSYDRGIVHLTESRGMTRPLRLGTRETIALVAALRALREVVAAGGDTEQTAVVDSALTKLTAATGEATNALDVRLTVDAAPHVMSAVRTALQNRTRLRIDYVNASDITSTRTVDPIRLLPSDDHTYLHAWCTDAQGERTFRTDRILTATALDDPVAPTTSDRPAPPTYRPQGHTARIVLSSRARRVAEQIPVETTENLPDGDFAITVRVANPTWLRHLLLRHAPDVRSVDPPDLAHDVTTTARRALDAYPDPQGA</sequence>
<dbReference type="RefSeq" id="WP_198734729.1">
    <property type="nucleotide sequence ID" value="NZ_JAEINH010000018.1"/>
</dbReference>
<dbReference type="Pfam" id="PF13280">
    <property type="entry name" value="WYL"/>
    <property type="match status" value="1"/>
</dbReference>
<dbReference type="Pfam" id="PF25583">
    <property type="entry name" value="WCX"/>
    <property type="match status" value="1"/>
</dbReference>
<gene>
    <name evidence="5" type="ORF">JAV76_14180</name>
</gene>
<feature type="domain" description="WYL" evidence="2">
    <location>
        <begin position="149"/>
        <end position="215"/>
    </location>
</feature>
<feature type="region of interest" description="Disordered" evidence="1">
    <location>
        <begin position="219"/>
        <end position="238"/>
    </location>
</feature>